<feature type="compositionally biased region" description="Basic and acidic residues" evidence="1">
    <location>
        <begin position="99"/>
        <end position="124"/>
    </location>
</feature>
<keyword evidence="3" id="KW-1185">Reference proteome</keyword>
<reference evidence="2" key="1">
    <citation type="journal article" date="2022" name="Int. J. Mol. Sci.">
        <title>Draft Genome of Tanacetum Coccineum: Genomic Comparison of Closely Related Tanacetum-Family Plants.</title>
        <authorList>
            <person name="Yamashiro T."/>
            <person name="Shiraishi A."/>
            <person name="Nakayama K."/>
            <person name="Satake H."/>
        </authorList>
    </citation>
    <scope>NUCLEOTIDE SEQUENCE</scope>
</reference>
<evidence type="ECO:0000313" key="2">
    <source>
        <dbReference type="EMBL" id="GJT00680.1"/>
    </source>
</evidence>
<organism evidence="2 3">
    <name type="scientific">Tanacetum coccineum</name>
    <dbReference type="NCBI Taxonomy" id="301880"/>
    <lineage>
        <taxon>Eukaryota</taxon>
        <taxon>Viridiplantae</taxon>
        <taxon>Streptophyta</taxon>
        <taxon>Embryophyta</taxon>
        <taxon>Tracheophyta</taxon>
        <taxon>Spermatophyta</taxon>
        <taxon>Magnoliopsida</taxon>
        <taxon>eudicotyledons</taxon>
        <taxon>Gunneridae</taxon>
        <taxon>Pentapetalae</taxon>
        <taxon>asterids</taxon>
        <taxon>campanulids</taxon>
        <taxon>Asterales</taxon>
        <taxon>Asteraceae</taxon>
        <taxon>Asteroideae</taxon>
        <taxon>Anthemideae</taxon>
        <taxon>Anthemidinae</taxon>
        <taxon>Tanacetum</taxon>
    </lineage>
</organism>
<gene>
    <name evidence="2" type="ORF">Tco_0821849</name>
</gene>
<evidence type="ECO:0000256" key="1">
    <source>
        <dbReference type="SAM" id="MobiDB-lite"/>
    </source>
</evidence>
<comment type="caution">
    <text evidence="2">The sequence shown here is derived from an EMBL/GenBank/DDBJ whole genome shotgun (WGS) entry which is preliminary data.</text>
</comment>
<sequence>MMEADRLLAERLQTREREELTDEEKGNFFMELMEKKRKHFAALRAQEKRNRPPTKAQKRSQMSTYLKHMEVQESNEKKVESSEEKAKSSRKKSLGKKIAVKEHQQESLKRQKLGDDKEIDEHEEVKANDTAELKKHLVIKKDDDIAIDVIPLATKPLVIVDYKLLKEGIMVHYQLIRADGSSKRHSLMIRLLLGIDREDLQTLWKLVKIKHGDLRPKDEYERVL</sequence>
<evidence type="ECO:0000313" key="3">
    <source>
        <dbReference type="Proteomes" id="UP001151760"/>
    </source>
</evidence>
<name>A0ABQ5ADE5_9ASTR</name>
<reference evidence="2" key="2">
    <citation type="submission" date="2022-01" db="EMBL/GenBank/DDBJ databases">
        <authorList>
            <person name="Yamashiro T."/>
            <person name="Shiraishi A."/>
            <person name="Satake H."/>
            <person name="Nakayama K."/>
        </authorList>
    </citation>
    <scope>NUCLEOTIDE SEQUENCE</scope>
</reference>
<dbReference type="Proteomes" id="UP001151760">
    <property type="component" value="Unassembled WGS sequence"/>
</dbReference>
<accession>A0ABQ5ADE5</accession>
<protein>
    <submittedName>
        <fullName evidence="2">Uncharacterized protein</fullName>
    </submittedName>
</protein>
<feature type="compositionally biased region" description="Basic and acidic residues" evidence="1">
    <location>
        <begin position="67"/>
        <end position="87"/>
    </location>
</feature>
<proteinExistence type="predicted"/>
<feature type="region of interest" description="Disordered" evidence="1">
    <location>
        <begin position="42"/>
        <end position="124"/>
    </location>
</feature>
<feature type="region of interest" description="Disordered" evidence="1">
    <location>
        <begin position="1"/>
        <end position="25"/>
    </location>
</feature>
<dbReference type="EMBL" id="BQNB010012213">
    <property type="protein sequence ID" value="GJT00680.1"/>
    <property type="molecule type" value="Genomic_DNA"/>
</dbReference>